<keyword evidence="2" id="KW-1185">Reference proteome</keyword>
<name>A0A167LZ64_CALVF</name>
<dbReference type="EMBL" id="KV417285">
    <property type="protein sequence ID" value="KZO96184.1"/>
    <property type="molecule type" value="Genomic_DNA"/>
</dbReference>
<dbReference type="Proteomes" id="UP000076738">
    <property type="component" value="Unassembled WGS sequence"/>
</dbReference>
<evidence type="ECO:0000313" key="2">
    <source>
        <dbReference type="Proteomes" id="UP000076738"/>
    </source>
</evidence>
<gene>
    <name evidence="1" type="ORF">CALVIDRAFT_136969</name>
</gene>
<evidence type="ECO:0000313" key="1">
    <source>
        <dbReference type="EMBL" id="KZO96184.1"/>
    </source>
</evidence>
<proteinExistence type="predicted"/>
<protein>
    <submittedName>
        <fullName evidence="1">Uncharacterized protein</fullName>
    </submittedName>
</protein>
<accession>A0A167LZ64</accession>
<sequence>MYDVEGMTNKNKDQLVKVELEEECPAAARRPSASHEKQKPEAFARWLLPLQGAAKAEGAEPQAVRVNLAPACRQERQPSHARVTSAAPCPGAPGTSILAPILNLLMKSHPERVVDPQRL</sequence>
<organism evidence="1 2">
    <name type="scientific">Calocera viscosa (strain TUFC12733)</name>
    <dbReference type="NCBI Taxonomy" id="1330018"/>
    <lineage>
        <taxon>Eukaryota</taxon>
        <taxon>Fungi</taxon>
        <taxon>Dikarya</taxon>
        <taxon>Basidiomycota</taxon>
        <taxon>Agaricomycotina</taxon>
        <taxon>Dacrymycetes</taxon>
        <taxon>Dacrymycetales</taxon>
        <taxon>Dacrymycetaceae</taxon>
        <taxon>Calocera</taxon>
    </lineage>
</organism>
<dbReference type="AlphaFoldDB" id="A0A167LZ64"/>
<reference evidence="1 2" key="1">
    <citation type="journal article" date="2016" name="Mol. Biol. Evol.">
        <title>Comparative Genomics of Early-Diverging Mushroom-Forming Fungi Provides Insights into the Origins of Lignocellulose Decay Capabilities.</title>
        <authorList>
            <person name="Nagy L.G."/>
            <person name="Riley R."/>
            <person name="Tritt A."/>
            <person name="Adam C."/>
            <person name="Daum C."/>
            <person name="Floudas D."/>
            <person name="Sun H."/>
            <person name="Yadav J.S."/>
            <person name="Pangilinan J."/>
            <person name="Larsson K.H."/>
            <person name="Matsuura K."/>
            <person name="Barry K."/>
            <person name="Labutti K."/>
            <person name="Kuo R."/>
            <person name="Ohm R.A."/>
            <person name="Bhattacharya S.S."/>
            <person name="Shirouzu T."/>
            <person name="Yoshinaga Y."/>
            <person name="Martin F.M."/>
            <person name="Grigoriev I.V."/>
            <person name="Hibbett D.S."/>
        </authorList>
    </citation>
    <scope>NUCLEOTIDE SEQUENCE [LARGE SCALE GENOMIC DNA]</scope>
    <source>
        <strain evidence="1 2">TUFC12733</strain>
    </source>
</reference>